<protein>
    <submittedName>
        <fullName evidence="1">Uncharacterized protein</fullName>
    </submittedName>
</protein>
<evidence type="ECO:0000313" key="2">
    <source>
        <dbReference type="Proteomes" id="UP000652761"/>
    </source>
</evidence>
<dbReference type="AlphaFoldDB" id="A0A843UDR4"/>
<comment type="caution">
    <text evidence="1">The sequence shown here is derived from an EMBL/GenBank/DDBJ whole genome shotgun (WGS) entry which is preliminary data.</text>
</comment>
<proteinExistence type="predicted"/>
<name>A0A843UDR4_COLES</name>
<dbReference type="Proteomes" id="UP000652761">
    <property type="component" value="Unassembled WGS sequence"/>
</dbReference>
<accession>A0A843UDR4</accession>
<reference evidence="1" key="1">
    <citation type="submission" date="2017-07" db="EMBL/GenBank/DDBJ databases">
        <title>Taro Niue Genome Assembly and Annotation.</title>
        <authorList>
            <person name="Atibalentja N."/>
            <person name="Keating K."/>
            <person name="Fields C.J."/>
        </authorList>
    </citation>
    <scope>NUCLEOTIDE SEQUENCE</scope>
    <source>
        <strain evidence="1">Niue_2</strain>
        <tissue evidence="1">Leaf</tissue>
    </source>
</reference>
<gene>
    <name evidence="1" type="ORF">Taro_011815</name>
</gene>
<sequence>MIGVHLRQWEGDGSSVATWCQACMADTWRGRSEHKPQFVPLLGATFFSGELRLGGLRGSLGGVFLVIMQGEISQQFPPRRSEETGPQ</sequence>
<dbReference type="EMBL" id="NMUH01000451">
    <property type="protein sequence ID" value="MQL79363.1"/>
    <property type="molecule type" value="Genomic_DNA"/>
</dbReference>
<organism evidence="1 2">
    <name type="scientific">Colocasia esculenta</name>
    <name type="common">Wild taro</name>
    <name type="synonym">Arum esculentum</name>
    <dbReference type="NCBI Taxonomy" id="4460"/>
    <lineage>
        <taxon>Eukaryota</taxon>
        <taxon>Viridiplantae</taxon>
        <taxon>Streptophyta</taxon>
        <taxon>Embryophyta</taxon>
        <taxon>Tracheophyta</taxon>
        <taxon>Spermatophyta</taxon>
        <taxon>Magnoliopsida</taxon>
        <taxon>Liliopsida</taxon>
        <taxon>Araceae</taxon>
        <taxon>Aroideae</taxon>
        <taxon>Colocasieae</taxon>
        <taxon>Colocasia</taxon>
    </lineage>
</organism>
<keyword evidence="2" id="KW-1185">Reference proteome</keyword>
<evidence type="ECO:0000313" key="1">
    <source>
        <dbReference type="EMBL" id="MQL79363.1"/>
    </source>
</evidence>